<gene>
    <name evidence="2" type="ORF">C6P46_007109</name>
</gene>
<feature type="region of interest" description="Disordered" evidence="1">
    <location>
        <begin position="44"/>
        <end position="120"/>
    </location>
</feature>
<dbReference type="AlphaFoldDB" id="A0A9P6VVX1"/>
<name>A0A9P6VVX1_RHOMI</name>
<proteinExistence type="predicted"/>
<feature type="compositionally biased region" description="Basic and acidic residues" evidence="1">
    <location>
        <begin position="81"/>
        <end position="100"/>
    </location>
</feature>
<evidence type="ECO:0000256" key="1">
    <source>
        <dbReference type="SAM" id="MobiDB-lite"/>
    </source>
</evidence>
<sequence>MSTGPAEHAEAAVYPMLNFSSGSSSVLLAPVCTSWGAVLTTTLTPEEQRAEWEREQAQTEPAGGAAQEQSGEAATTDDAEAGDKKLESGEDGEAGKDKDAAATAAEAGQSDRTSGAYRLL</sequence>
<keyword evidence="3" id="KW-1185">Reference proteome</keyword>
<organism evidence="2 3">
    <name type="scientific">Rhodotorula mucilaginosa</name>
    <name type="common">Yeast</name>
    <name type="synonym">Rhodotorula rubra</name>
    <dbReference type="NCBI Taxonomy" id="5537"/>
    <lineage>
        <taxon>Eukaryota</taxon>
        <taxon>Fungi</taxon>
        <taxon>Dikarya</taxon>
        <taxon>Basidiomycota</taxon>
        <taxon>Pucciniomycotina</taxon>
        <taxon>Microbotryomycetes</taxon>
        <taxon>Sporidiobolales</taxon>
        <taxon>Sporidiobolaceae</taxon>
        <taxon>Rhodotorula</taxon>
    </lineage>
</organism>
<feature type="compositionally biased region" description="Low complexity" evidence="1">
    <location>
        <begin position="101"/>
        <end position="111"/>
    </location>
</feature>
<feature type="compositionally biased region" description="Low complexity" evidence="1">
    <location>
        <begin position="58"/>
        <end position="74"/>
    </location>
</feature>
<accession>A0A9P6VVX1</accession>
<evidence type="ECO:0000313" key="3">
    <source>
        <dbReference type="Proteomes" id="UP000777482"/>
    </source>
</evidence>
<dbReference type="Proteomes" id="UP000777482">
    <property type="component" value="Unassembled WGS sequence"/>
</dbReference>
<dbReference type="EMBL" id="PUHQ01000097">
    <property type="protein sequence ID" value="KAG0656450.1"/>
    <property type="molecule type" value="Genomic_DNA"/>
</dbReference>
<protein>
    <submittedName>
        <fullName evidence="2">Uncharacterized protein</fullName>
    </submittedName>
</protein>
<comment type="caution">
    <text evidence="2">The sequence shown here is derived from an EMBL/GenBank/DDBJ whole genome shotgun (WGS) entry which is preliminary data.</text>
</comment>
<feature type="compositionally biased region" description="Basic and acidic residues" evidence="1">
    <location>
        <begin position="46"/>
        <end position="57"/>
    </location>
</feature>
<dbReference type="OrthoDB" id="10590522at2759"/>
<evidence type="ECO:0000313" key="2">
    <source>
        <dbReference type="EMBL" id="KAG0656450.1"/>
    </source>
</evidence>
<reference evidence="2 3" key="1">
    <citation type="submission" date="2020-11" db="EMBL/GenBank/DDBJ databases">
        <title>Kefir isolates.</title>
        <authorList>
            <person name="Marcisauskas S."/>
            <person name="Kim Y."/>
            <person name="Blasche S."/>
        </authorList>
    </citation>
    <scope>NUCLEOTIDE SEQUENCE [LARGE SCALE GENOMIC DNA]</scope>
    <source>
        <strain evidence="2 3">KR</strain>
    </source>
</reference>